<dbReference type="EMBL" id="OX459118">
    <property type="protein sequence ID" value="CAI9088923.1"/>
    <property type="molecule type" value="Genomic_DNA"/>
</dbReference>
<name>A0AAV1C190_OLDCO</name>
<sequence length="171" mass="20242">MECINSQNEFGNNFELSQIDGALLMSFLEDSQVEEEDDHFLDNEKLSSVMRSLEAEINQYMVDKNSTTNWMNNDHPLDHHHGEVEGYDAEISESRYNDHHELDCNWMNMEMEVNSDWCMDQCVDEMDSTRNSTLRFGNDDQLDHYYFEHFNSSVSFEDHELVPHDSLWQIN</sequence>
<evidence type="ECO:0000313" key="1">
    <source>
        <dbReference type="EMBL" id="CAI9088923.1"/>
    </source>
</evidence>
<accession>A0AAV1C190</accession>
<reference evidence="1" key="1">
    <citation type="submission" date="2023-03" db="EMBL/GenBank/DDBJ databases">
        <authorList>
            <person name="Julca I."/>
        </authorList>
    </citation>
    <scope>NUCLEOTIDE SEQUENCE</scope>
</reference>
<dbReference type="PANTHER" id="PTHR37611:SF4">
    <property type="entry name" value="OS06G0538400 PROTEIN"/>
    <property type="match status" value="1"/>
</dbReference>
<protein>
    <submittedName>
        <fullName evidence="1">OLC1v1023383C1</fullName>
    </submittedName>
</protein>
<dbReference type="Proteomes" id="UP001161247">
    <property type="component" value="Chromosome 1"/>
</dbReference>
<dbReference type="PANTHER" id="PTHR37611">
    <property type="entry name" value="VIRUS-SPECIFIC-SIGNALING-PATHWAY REGULATED PROTEIN-RELATED"/>
    <property type="match status" value="1"/>
</dbReference>
<proteinExistence type="predicted"/>
<gene>
    <name evidence="1" type="ORF">OLC1_LOCUS1379</name>
</gene>
<dbReference type="AlphaFoldDB" id="A0AAV1C190"/>
<evidence type="ECO:0000313" key="2">
    <source>
        <dbReference type="Proteomes" id="UP001161247"/>
    </source>
</evidence>
<keyword evidence="2" id="KW-1185">Reference proteome</keyword>
<organism evidence="1 2">
    <name type="scientific">Oldenlandia corymbosa var. corymbosa</name>
    <dbReference type="NCBI Taxonomy" id="529605"/>
    <lineage>
        <taxon>Eukaryota</taxon>
        <taxon>Viridiplantae</taxon>
        <taxon>Streptophyta</taxon>
        <taxon>Embryophyta</taxon>
        <taxon>Tracheophyta</taxon>
        <taxon>Spermatophyta</taxon>
        <taxon>Magnoliopsida</taxon>
        <taxon>eudicotyledons</taxon>
        <taxon>Gunneridae</taxon>
        <taxon>Pentapetalae</taxon>
        <taxon>asterids</taxon>
        <taxon>lamiids</taxon>
        <taxon>Gentianales</taxon>
        <taxon>Rubiaceae</taxon>
        <taxon>Rubioideae</taxon>
        <taxon>Spermacoceae</taxon>
        <taxon>Hedyotis-Oldenlandia complex</taxon>
        <taxon>Oldenlandia</taxon>
    </lineage>
</organism>